<feature type="domain" description="CS" evidence="4">
    <location>
        <begin position="43"/>
        <end position="160"/>
    </location>
</feature>
<protein>
    <submittedName>
        <fullName evidence="5">Heat shock protein Hsp20</fullName>
    </submittedName>
</protein>
<dbReference type="PROSITE" id="PS01031">
    <property type="entry name" value="SHSP"/>
    <property type="match status" value="1"/>
</dbReference>
<dbReference type="OrthoDB" id="9811615at2"/>
<dbReference type="InterPro" id="IPR007052">
    <property type="entry name" value="CS_dom"/>
</dbReference>
<dbReference type="InterPro" id="IPR008978">
    <property type="entry name" value="HSP20-like_chaperone"/>
</dbReference>
<dbReference type="RefSeq" id="WP_074654364.1">
    <property type="nucleotide sequence ID" value="NZ_FNSD01000001.1"/>
</dbReference>
<evidence type="ECO:0000259" key="3">
    <source>
        <dbReference type="PROSITE" id="PS01031"/>
    </source>
</evidence>
<dbReference type="AlphaFoldDB" id="A0A1H4PC42"/>
<accession>A0A1H4PC42</accession>
<dbReference type="CDD" id="cd06464">
    <property type="entry name" value="ACD_sHsps-like"/>
    <property type="match status" value="1"/>
</dbReference>
<dbReference type="SUPFAM" id="SSF49764">
    <property type="entry name" value="HSP20-like chaperones"/>
    <property type="match status" value="1"/>
</dbReference>
<dbReference type="PROSITE" id="PS51203">
    <property type="entry name" value="CS"/>
    <property type="match status" value="1"/>
</dbReference>
<dbReference type="Pfam" id="PF00011">
    <property type="entry name" value="HSP20"/>
    <property type="match status" value="1"/>
</dbReference>
<evidence type="ECO:0000256" key="2">
    <source>
        <dbReference type="RuleBase" id="RU003616"/>
    </source>
</evidence>
<dbReference type="InterPro" id="IPR002068">
    <property type="entry name" value="A-crystallin/Hsp20_dom"/>
</dbReference>
<sequence>MTITRFTPFSDVAVLQNRLNSIFHDFDRPQNAADGGESLSAGSFVPAVDIYEDAQKLALTFEVPGIKPEDVDVRVENNTLTVRGERSFSNEVKEENFRRIERRFGSFVRSFTLPQTVDTEQVRAHAENGVLVIELPKKLAAQPKQIKVAVGTATQAKQVEAQVNQPVAAGTEQQAA</sequence>
<organism evidence="5 6">
    <name type="scientific">Terriglobus roseus</name>
    <dbReference type="NCBI Taxonomy" id="392734"/>
    <lineage>
        <taxon>Bacteria</taxon>
        <taxon>Pseudomonadati</taxon>
        <taxon>Acidobacteriota</taxon>
        <taxon>Terriglobia</taxon>
        <taxon>Terriglobales</taxon>
        <taxon>Acidobacteriaceae</taxon>
        <taxon>Terriglobus</taxon>
    </lineage>
</organism>
<comment type="similarity">
    <text evidence="1 2">Belongs to the small heat shock protein (HSP20) family.</text>
</comment>
<gene>
    <name evidence="5" type="ORF">SAMN05443244_2513</name>
</gene>
<dbReference type="Proteomes" id="UP000182409">
    <property type="component" value="Unassembled WGS sequence"/>
</dbReference>
<evidence type="ECO:0000313" key="6">
    <source>
        <dbReference type="Proteomes" id="UP000182409"/>
    </source>
</evidence>
<keyword evidence="5" id="KW-0346">Stress response</keyword>
<dbReference type="EMBL" id="FNSD01000001">
    <property type="protein sequence ID" value="SEC04798.1"/>
    <property type="molecule type" value="Genomic_DNA"/>
</dbReference>
<dbReference type="Gene3D" id="2.60.40.790">
    <property type="match status" value="1"/>
</dbReference>
<feature type="domain" description="SHSP" evidence="3">
    <location>
        <begin position="39"/>
        <end position="151"/>
    </location>
</feature>
<evidence type="ECO:0000259" key="4">
    <source>
        <dbReference type="PROSITE" id="PS51203"/>
    </source>
</evidence>
<reference evidence="5 6" key="1">
    <citation type="submission" date="2016-10" db="EMBL/GenBank/DDBJ databases">
        <authorList>
            <person name="de Groot N.N."/>
        </authorList>
    </citation>
    <scope>NUCLEOTIDE SEQUENCE [LARGE SCALE GENOMIC DNA]</scope>
    <source>
        <strain evidence="5 6">AB35.6</strain>
    </source>
</reference>
<evidence type="ECO:0000313" key="5">
    <source>
        <dbReference type="EMBL" id="SEC04798.1"/>
    </source>
</evidence>
<evidence type="ECO:0000256" key="1">
    <source>
        <dbReference type="PROSITE-ProRule" id="PRU00285"/>
    </source>
</evidence>
<dbReference type="PANTHER" id="PTHR11527">
    <property type="entry name" value="HEAT-SHOCK PROTEIN 20 FAMILY MEMBER"/>
    <property type="match status" value="1"/>
</dbReference>
<proteinExistence type="inferred from homology"/>
<dbReference type="InterPro" id="IPR031107">
    <property type="entry name" value="Small_HSP"/>
</dbReference>
<name>A0A1H4PC42_9BACT</name>